<accession>Q5W347</accession>
<reference evidence="1" key="1">
    <citation type="submission" date="2004-05" db="EMBL/GenBank/DDBJ databases">
        <title>Multiple variants of the archaeal rudivirus SIRV1: evolution of a population of DNA virus species.</title>
        <authorList>
            <person name="Peng X."/>
            <person name="Phan H."/>
            <person name="Kessler A."/>
            <person name="Garrett R.A."/>
            <person name="Prangishvili D."/>
        </authorList>
    </citation>
    <scope>NUCLEOTIDE SEQUENCE</scope>
</reference>
<sequence length="249" mass="29141">MEVKLVKKLNNLPRVFLDTYLNKFALDKNFINCAKYSSRSGLTNEGCVQVMEFNGKLNLDTFREVRGIYYVPHASIISLIYRQKVVRSIDDLKQILSNLDMSKISPKSLWVLVKYHGYGIELYDIYFKGLTYEFQLARQQGHLNIYYVPEPKDVYLIYYDENGQKRELNKDLFTEVSEFMIYNHKVIFEKPVLMFKDLSITPGTGALIYIPESMYVRLESSDHGTSEFRPSAGDWLLFSHPRPRRNGKD</sequence>
<proteinExistence type="predicted"/>
<organism evidence="1">
    <name type="scientific">Sulfolobus islandicus rod-shaped virus 1</name>
    <name type="common">SIRV-1</name>
    <name type="synonym">Sulfolobus virus SIRV-1</name>
    <dbReference type="NCBI Taxonomy" id="157898"/>
    <lineage>
        <taxon>Viruses</taxon>
        <taxon>Adnaviria</taxon>
        <taxon>Zilligvirae</taxon>
        <taxon>Taleaviricota</taxon>
        <taxon>Tokiviricetes</taxon>
        <taxon>Ligamenvirales</taxon>
        <taxon>Rudiviridae</taxon>
        <taxon>Icerudivirus</taxon>
        <taxon>Icerudivirus kverkfjoellense</taxon>
        <taxon>Icerudivirus SIRV1</taxon>
    </lineage>
</organism>
<organismHost>
    <name type="scientific">Saccharolobus islandicus</name>
    <name type="common">Sulfolobus islandicus</name>
    <dbReference type="NCBI Taxonomy" id="43080"/>
</organismHost>
<dbReference type="EMBL" id="AJ703804">
    <property type="protein sequence ID" value="CAG28286.1"/>
    <property type="molecule type" value="Genomic_DNA"/>
</dbReference>
<name>Q5W347_SIRV1</name>
<evidence type="ECO:0000313" key="1">
    <source>
        <dbReference type="EMBL" id="CAG28286.1"/>
    </source>
</evidence>
<protein>
    <submittedName>
        <fullName evidence="1">Uncharacterized protein</fullName>
    </submittedName>
</protein>